<keyword evidence="2" id="KW-1185">Reference proteome</keyword>
<reference evidence="1" key="1">
    <citation type="submission" date="2023-03" db="EMBL/GenBank/DDBJ databases">
        <title>Massive genome expansion in bonnet fungi (Mycena s.s.) driven by repeated elements and novel gene families across ecological guilds.</title>
        <authorList>
            <consortium name="Lawrence Berkeley National Laboratory"/>
            <person name="Harder C.B."/>
            <person name="Miyauchi S."/>
            <person name="Viragh M."/>
            <person name="Kuo A."/>
            <person name="Thoen E."/>
            <person name="Andreopoulos B."/>
            <person name="Lu D."/>
            <person name="Skrede I."/>
            <person name="Drula E."/>
            <person name="Henrissat B."/>
            <person name="Morin E."/>
            <person name="Kohler A."/>
            <person name="Barry K."/>
            <person name="LaButti K."/>
            <person name="Morin E."/>
            <person name="Salamov A."/>
            <person name="Lipzen A."/>
            <person name="Mereny Z."/>
            <person name="Hegedus B."/>
            <person name="Baldrian P."/>
            <person name="Stursova M."/>
            <person name="Weitz H."/>
            <person name="Taylor A."/>
            <person name="Grigoriev I.V."/>
            <person name="Nagy L.G."/>
            <person name="Martin F."/>
            <person name="Kauserud H."/>
        </authorList>
    </citation>
    <scope>NUCLEOTIDE SEQUENCE</scope>
    <source>
        <strain evidence="1">CBHHK002</strain>
    </source>
</reference>
<dbReference type="Proteomes" id="UP001218218">
    <property type="component" value="Unassembled WGS sequence"/>
</dbReference>
<dbReference type="EMBL" id="JARIHO010000136">
    <property type="protein sequence ID" value="KAJ7301373.1"/>
    <property type="molecule type" value="Genomic_DNA"/>
</dbReference>
<organism evidence="1 2">
    <name type="scientific">Mycena albidolilacea</name>
    <dbReference type="NCBI Taxonomy" id="1033008"/>
    <lineage>
        <taxon>Eukaryota</taxon>
        <taxon>Fungi</taxon>
        <taxon>Dikarya</taxon>
        <taxon>Basidiomycota</taxon>
        <taxon>Agaricomycotina</taxon>
        <taxon>Agaricomycetes</taxon>
        <taxon>Agaricomycetidae</taxon>
        <taxon>Agaricales</taxon>
        <taxon>Marasmiineae</taxon>
        <taxon>Mycenaceae</taxon>
        <taxon>Mycena</taxon>
    </lineage>
</organism>
<dbReference type="AlphaFoldDB" id="A0AAD6YXZ1"/>
<comment type="caution">
    <text evidence="1">The sequence shown here is derived from an EMBL/GenBank/DDBJ whole genome shotgun (WGS) entry which is preliminary data.</text>
</comment>
<protein>
    <submittedName>
        <fullName evidence="1">Uncharacterized protein</fullName>
    </submittedName>
</protein>
<proteinExistence type="predicted"/>
<evidence type="ECO:0000313" key="1">
    <source>
        <dbReference type="EMBL" id="KAJ7301373.1"/>
    </source>
</evidence>
<evidence type="ECO:0000313" key="2">
    <source>
        <dbReference type="Proteomes" id="UP001218218"/>
    </source>
</evidence>
<accession>A0AAD6YXZ1</accession>
<sequence>MLWMCARGSRLDVDIGVDADFQRSCGYVLEAGVSMSTSVSMPISRSACQNSDIGTQMIITLGGDPQSPQNHLPPLPLLPAMLWIRAGGGRLDVDFAADADLQLSSNSLKVICTVLCSPRPSAAVRIHARCGRLRGVDVDLMYGGGPTSLAQVNACNYYLESNQYWLFINMCSILAVSTFADLLFSHRLRRLVHQLGVIVICTRQAALSRHPVVKISYGG</sequence>
<name>A0AAD6YXZ1_9AGAR</name>
<gene>
    <name evidence="1" type="ORF">DFH08DRAFT_827571</name>
</gene>